<evidence type="ECO:0000259" key="8">
    <source>
        <dbReference type="PROSITE" id="PS50109"/>
    </source>
</evidence>
<dbReference type="Gene3D" id="3.30.565.10">
    <property type="entry name" value="Histidine kinase-like ATPase, C-terminal domain"/>
    <property type="match status" value="1"/>
</dbReference>
<dbReference type="SUPFAM" id="SSF52172">
    <property type="entry name" value="CheY-like"/>
    <property type="match status" value="1"/>
</dbReference>
<dbReference type="SMART" id="SM00388">
    <property type="entry name" value="HisKA"/>
    <property type="match status" value="1"/>
</dbReference>
<dbReference type="SMART" id="SM00387">
    <property type="entry name" value="HATPase_c"/>
    <property type="match status" value="1"/>
</dbReference>
<dbReference type="Pfam" id="PF01590">
    <property type="entry name" value="GAF"/>
    <property type="match status" value="1"/>
</dbReference>
<feature type="domain" description="Response regulatory" evidence="9">
    <location>
        <begin position="1374"/>
        <end position="1494"/>
    </location>
</feature>
<feature type="region of interest" description="Disordered" evidence="7">
    <location>
        <begin position="13"/>
        <end position="37"/>
    </location>
</feature>
<feature type="compositionally biased region" description="Polar residues" evidence="7">
    <location>
        <begin position="102"/>
        <end position="116"/>
    </location>
</feature>
<dbReference type="PROSITE" id="PS50110">
    <property type="entry name" value="RESPONSE_REGULATORY"/>
    <property type="match status" value="1"/>
</dbReference>
<dbReference type="HOGENOM" id="CLU_000445_114_44_1"/>
<feature type="compositionally biased region" description="Polar residues" evidence="7">
    <location>
        <begin position="363"/>
        <end position="382"/>
    </location>
</feature>
<evidence type="ECO:0000256" key="1">
    <source>
        <dbReference type="ARBA" id="ARBA00000085"/>
    </source>
</evidence>
<dbReference type="InterPro" id="IPR036890">
    <property type="entry name" value="HATPase_C_sf"/>
</dbReference>
<evidence type="ECO:0000259" key="9">
    <source>
        <dbReference type="PROSITE" id="PS50110"/>
    </source>
</evidence>
<dbReference type="eggNOG" id="KOG0519">
    <property type="taxonomic scope" value="Eukaryota"/>
</dbReference>
<feature type="non-terminal residue" evidence="10">
    <location>
        <position position="1497"/>
    </location>
</feature>
<feature type="region of interest" description="Disordered" evidence="7">
    <location>
        <begin position="155"/>
        <end position="205"/>
    </location>
</feature>
<dbReference type="InterPro" id="IPR003661">
    <property type="entry name" value="HisK_dim/P_dom"/>
</dbReference>
<keyword evidence="4" id="KW-0808">Transferase</keyword>
<keyword evidence="5 10" id="KW-0418">Kinase</keyword>
<dbReference type="OMA" id="EVIPQPC"/>
<dbReference type="PRINTS" id="PR00344">
    <property type="entry name" value="BCTRLSENSOR"/>
</dbReference>
<dbReference type="Gene3D" id="1.10.287.130">
    <property type="match status" value="1"/>
</dbReference>
<dbReference type="GO" id="GO:0009927">
    <property type="term" value="F:histidine phosphotransfer kinase activity"/>
    <property type="evidence" value="ECO:0007669"/>
    <property type="project" value="TreeGrafter"/>
</dbReference>
<feature type="compositionally biased region" description="Polar residues" evidence="7">
    <location>
        <begin position="436"/>
        <end position="458"/>
    </location>
</feature>
<evidence type="ECO:0000313" key="10">
    <source>
        <dbReference type="EMBL" id="EFI97413.1"/>
    </source>
</evidence>
<dbReference type="SUPFAM" id="SSF55781">
    <property type="entry name" value="GAF domain-like"/>
    <property type="match status" value="1"/>
</dbReference>
<keyword evidence="11" id="KW-1185">Reference proteome</keyword>
<evidence type="ECO:0000256" key="5">
    <source>
        <dbReference type="ARBA" id="ARBA00022777"/>
    </source>
</evidence>
<dbReference type="SUPFAM" id="SSF47384">
    <property type="entry name" value="Homodimeric domain of signal transducing histidine kinase"/>
    <property type="match status" value="1"/>
</dbReference>
<accession>D8Q5I0</accession>
<dbReference type="InterPro" id="IPR011006">
    <property type="entry name" value="CheY-like_superfamily"/>
</dbReference>
<sequence>MAKGQFANAVITPNAGRNVGANDNDDSGGGHRQRRRRKLFIITSFTPHAPQETTPDAPINSTGKRRVYSLPALVPIGPRPRYGRVPGATVREDEDHEGGARVSSSAPEDSSLHANSAHDTYDLPEYNWATFMDLYAAGRWNSFRIPRFPIPHSTPSVKAHHSYSEPQPQEAVPNRTTVRHNSDGTPPRPVMSTSVPTKPFRANAPTLKGLPMQRFRNSFSSTNTLSSAPSNGYKSPIKYPTITSSHNADIQAQAATVRMASQFADVSPLALPSPEHELTDPMHGNTATVPGSHLADMHRDKYKKSNLARYEYWGGMQDVQTVLETQDDDPSPISQSSVTESSMTRSSKSPSPSAESAACTVARTESTSATTVDSAAPSQKSSLVYPRDAIPPPATMPSFSVDEEEPGDYFGAPKDRPKESVRRMTSSPVSMEPPSFGSSATTSITHTPNSISGIDTTMSAPLVPRRTGLMRQVSAPLPSKIIAPPPVQRTRTPQESYIMRQSAEAEERYHKHGYLRAPKPPVEKERKRELHKFNIWRTYSDPNFDRIVRLVYMVFQPKGIQYVTISLVDGEEEWFKSVAGFRLEGFDRASSFTGHAILQSNDEPMIVLDAQRDWRFARSPIVTGPPAIRFYAGSPLRTNNGFNIGALTVMSTNPRPDFSPSERQTLKEFAAIIQLRIRDKIQSSMADFSRECLELNYDEAGTTSGVSMEVVYDRAAKLVKQTLDVDDCKVLDFSHGDVLDTMGDDDREEEEEGSSSVSIITYQGTGVPTTSKPLTPDQLRLINNFFEKHSKGRVIEPMESILRTTFTEILPTDIQYALTVPIYNIDKRPFALICAYNLDKKDNIRYLEGHELSFLRAIGVIILSAVLKRKMILADNAKSLFISNISHELRTPLHGILGAADMLTYDGTLTDNQQASLATVKACGHSLIEVVDHVLDFTKLSGNNSRSGGVENVLVPTTVDLVTLFEESIDGCWVGHCARTLVAEESSSAIGSLYSPPESDSQLPKMHVETIVDIGRRTEGWKVKCEKGGIRRILMNILGNSLKFTKQGFVLVRLVELPMQEGDPADKVKLELSVTDTGKGITKEFMQNSLFHPFAQQDHHQAGTGLGLAIVKSIVHSMGGTIEIASEEGKGTEVRVTFFAEPVHDGKPTPSEEPLKLDEGDPPVVSLHGFDNGERGTRLLRDVLTRYLTGWYNFRVDEAGRGNGQILVANNDLAPLVRAFDARDFSKAFIIVSDSRQSPEQLALINEFERLGGFCRVMYKPGGPSRLRAALAPCLHYLNVKRAGATEMLTPGTGPTTPMSEGYGGGGRDMLIPRRPGLNRAVTAHPAALHWTIPETQDIEEEDTEIEVPALAIGDGAATILKSSLEPEKAKHGRILVVEDNVILRRVLTKWMSKKGYDFLDAADGRMGVEVYRDKGPFDVVLLDLSMPVLDGFGATAEIRDLETSRSMPHARILALTGRSSLDDKRRAFEAGVDGYLVKPVEFSTLENIFRKLGLAS</sequence>
<dbReference type="Proteomes" id="UP000007431">
    <property type="component" value="Unassembled WGS sequence"/>
</dbReference>
<dbReference type="EC" id="2.7.13.3" evidence="2"/>
<feature type="domain" description="Histidine kinase" evidence="8">
    <location>
        <begin position="884"/>
        <end position="1142"/>
    </location>
</feature>
<evidence type="ECO:0000256" key="6">
    <source>
        <dbReference type="PROSITE-ProRule" id="PRU00169"/>
    </source>
</evidence>
<dbReference type="InterPro" id="IPR001789">
    <property type="entry name" value="Sig_transdc_resp-reg_receiver"/>
</dbReference>
<name>D8Q5I0_SCHCM</name>
<dbReference type="PROSITE" id="PS50109">
    <property type="entry name" value="HIS_KIN"/>
    <property type="match status" value="1"/>
</dbReference>
<dbReference type="Gene3D" id="3.40.50.2300">
    <property type="match status" value="1"/>
</dbReference>
<feature type="compositionally biased region" description="Basic and acidic residues" evidence="7">
    <location>
        <begin position="413"/>
        <end position="422"/>
    </location>
</feature>
<protein>
    <recommendedName>
        <fullName evidence="2">histidine kinase</fullName>
        <ecNumber evidence="2">2.7.13.3</ecNumber>
    </recommendedName>
</protein>
<evidence type="ECO:0000256" key="4">
    <source>
        <dbReference type="ARBA" id="ARBA00022679"/>
    </source>
</evidence>
<feature type="compositionally biased region" description="Low complexity" evidence="7">
    <location>
        <begin position="331"/>
        <end position="357"/>
    </location>
</feature>
<dbReference type="InterPro" id="IPR036097">
    <property type="entry name" value="HisK_dim/P_sf"/>
</dbReference>
<organism evidence="11">
    <name type="scientific">Schizophyllum commune (strain H4-8 / FGSC 9210)</name>
    <name type="common">Split gill fungus</name>
    <dbReference type="NCBI Taxonomy" id="578458"/>
    <lineage>
        <taxon>Eukaryota</taxon>
        <taxon>Fungi</taxon>
        <taxon>Dikarya</taxon>
        <taxon>Basidiomycota</taxon>
        <taxon>Agaricomycotina</taxon>
        <taxon>Agaricomycetes</taxon>
        <taxon>Agaricomycetidae</taxon>
        <taxon>Agaricales</taxon>
        <taxon>Schizophyllaceae</taxon>
        <taxon>Schizophyllum</taxon>
    </lineage>
</organism>
<dbReference type="Gene3D" id="3.30.450.40">
    <property type="match status" value="1"/>
</dbReference>
<proteinExistence type="predicted"/>
<dbReference type="GO" id="GO:0005886">
    <property type="term" value="C:plasma membrane"/>
    <property type="evidence" value="ECO:0007669"/>
    <property type="project" value="TreeGrafter"/>
</dbReference>
<evidence type="ECO:0000256" key="3">
    <source>
        <dbReference type="ARBA" id="ARBA00022553"/>
    </source>
</evidence>
<dbReference type="STRING" id="578458.D8Q5I0"/>
<dbReference type="CDD" id="cd17546">
    <property type="entry name" value="REC_hyHK_CKI1_RcsC-like"/>
    <property type="match status" value="1"/>
</dbReference>
<feature type="region of interest" description="Disordered" evidence="7">
    <location>
        <begin position="78"/>
        <end position="116"/>
    </location>
</feature>
<dbReference type="PANTHER" id="PTHR43047">
    <property type="entry name" value="TWO-COMPONENT HISTIDINE PROTEIN KINASE"/>
    <property type="match status" value="1"/>
</dbReference>
<reference evidence="10 11" key="1">
    <citation type="journal article" date="2010" name="Nat. Biotechnol.">
        <title>Genome sequence of the model mushroom Schizophyllum commune.</title>
        <authorList>
            <person name="Ohm R.A."/>
            <person name="de Jong J.F."/>
            <person name="Lugones L.G."/>
            <person name="Aerts A."/>
            <person name="Kothe E."/>
            <person name="Stajich J.E."/>
            <person name="de Vries R.P."/>
            <person name="Record E."/>
            <person name="Levasseur A."/>
            <person name="Baker S.E."/>
            <person name="Bartholomew K.A."/>
            <person name="Coutinho P.M."/>
            <person name="Erdmann S."/>
            <person name="Fowler T.J."/>
            <person name="Gathman A.C."/>
            <person name="Lombard V."/>
            <person name="Henrissat B."/>
            <person name="Knabe N."/>
            <person name="Kuees U."/>
            <person name="Lilly W.W."/>
            <person name="Lindquist E."/>
            <person name="Lucas S."/>
            <person name="Magnuson J.K."/>
            <person name="Piumi F."/>
            <person name="Raudaskoski M."/>
            <person name="Salamov A."/>
            <person name="Schmutz J."/>
            <person name="Schwarze F.W.M.R."/>
            <person name="vanKuyk P.A."/>
            <person name="Horton J.S."/>
            <person name="Grigoriev I.V."/>
            <person name="Woesten H.A.B."/>
        </authorList>
    </citation>
    <scope>NUCLEOTIDE SEQUENCE [LARGE SCALE GENOMIC DNA]</scope>
    <source>
        <strain evidence="11">H4-8 / FGSC 9210</strain>
    </source>
</reference>
<dbReference type="SUPFAM" id="SSF55874">
    <property type="entry name" value="ATPase domain of HSP90 chaperone/DNA topoisomerase II/histidine kinase"/>
    <property type="match status" value="1"/>
</dbReference>
<dbReference type="PANTHER" id="PTHR43047:SF72">
    <property type="entry name" value="OSMOSENSING HISTIDINE PROTEIN KINASE SLN1"/>
    <property type="match status" value="1"/>
</dbReference>
<dbReference type="InParanoid" id="D8Q5I0"/>
<dbReference type="CDD" id="cd00082">
    <property type="entry name" value="HisKA"/>
    <property type="match status" value="1"/>
</dbReference>
<dbReference type="EMBL" id="GL377306">
    <property type="protein sequence ID" value="EFI97413.1"/>
    <property type="molecule type" value="Genomic_DNA"/>
</dbReference>
<dbReference type="Pfam" id="PF00512">
    <property type="entry name" value="HisKA"/>
    <property type="match status" value="1"/>
</dbReference>
<gene>
    <name evidence="10" type="ORF">SCHCODRAFT_109224</name>
</gene>
<dbReference type="Pfam" id="PF00072">
    <property type="entry name" value="Response_reg"/>
    <property type="match status" value="1"/>
</dbReference>
<feature type="modified residue" description="4-aspartylphosphate" evidence="6">
    <location>
        <position position="1424"/>
    </location>
</feature>
<feature type="compositionally biased region" description="Basic and acidic residues" evidence="7">
    <location>
        <begin position="90"/>
        <end position="99"/>
    </location>
</feature>
<keyword evidence="3 6" id="KW-0597">Phosphoprotein</keyword>
<dbReference type="InterPro" id="IPR004358">
    <property type="entry name" value="Sig_transdc_His_kin-like_C"/>
</dbReference>
<evidence type="ECO:0000256" key="7">
    <source>
        <dbReference type="SAM" id="MobiDB-lite"/>
    </source>
</evidence>
<evidence type="ECO:0000256" key="2">
    <source>
        <dbReference type="ARBA" id="ARBA00012438"/>
    </source>
</evidence>
<dbReference type="GO" id="GO:0000155">
    <property type="term" value="F:phosphorelay sensor kinase activity"/>
    <property type="evidence" value="ECO:0007669"/>
    <property type="project" value="InterPro"/>
</dbReference>
<dbReference type="SMART" id="SM00448">
    <property type="entry name" value="REC"/>
    <property type="match status" value="1"/>
</dbReference>
<dbReference type="VEuPathDB" id="FungiDB:SCHCODRAFT_02541638"/>
<comment type="catalytic activity">
    <reaction evidence="1">
        <text>ATP + protein L-histidine = ADP + protein N-phospho-L-histidine.</text>
        <dbReference type="EC" id="2.7.13.3"/>
    </reaction>
</comment>
<evidence type="ECO:0000313" key="11">
    <source>
        <dbReference type="Proteomes" id="UP000007431"/>
    </source>
</evidence>
<dbReference type="InterPro" id="IPR003018">
    <property type="entry name" value="GAF"/>
</dbReference>
<dbReference type="InterPro" id="IPR005467">
    <property type="entry name" value="His_kinase_dom"/>
</dbReference>
<dbReference type="InterPro" id="IPR029016">
    <property type="entry name" value="GAF-like_dom_sf"/>
</dbReference>
<dbReference type="Pfam" id="PF02518">
    <property type="entry name" value="HATPase_c"/>
    <property type="match status" value="1"/>
</dbReference>
<feature type="region of interest" description="Disordered" evidence="7">
    <location>
        <begin position="324"/>
        <end position="458"/>
    </location>
</feature>
<dbReference type="InterPro" id="IPR003594">
    <property type="entry name" value="HATPase_dom"/>
</dbReference>